<dbReference type="EMBL" id="QXQB01000001">
    <property type="protein sequence ID" value="RJX41045.1"/>
    <property type="molecule type" value="Genomic_DNA"/>
</dbReference>
<dbReference type="AlphaFoldDB" id="A0A3A6PIQ2"/>
<gene>
    <name evidence="1" type="ORF">D3P09_03275</name>
</gene>
<evidence type="ECO:0000313" key="1">
    <source>
        <dbReference type="EMBL" id="RJX41045.1"/>
    </source>
</evidence>
<protein>
    <submittedName>
        <fullName evidence="1">Uncharacterized protein</fullName>
    </submittedName>
</protein>
<evidence type="ECO:0000313" key="2">
    <source>
        <dbReference type="Proteomes" id="UP000267798"/>
    </source>
</evidence>
<organism evidence="1 2">
    <name type="scientific">Paenibacillus pinisoli</name>
    <dbReference type="NCBI Taxonomy" id="1276110"/>
    <lineage>
        <taxon>Bacteria</taxon>
        <taxon>Bacillati</taxon>
        <taxon>Bacillota</taxon>
        <taxon>Bacilli</taxon>
        <taxon>Bacillales</taxon>
        <taxon>Paenibacillaceae</taxon>
        <taxon>Paenibacillus</taxon>
    </lineage>
</organism>
<dbReference type="Proteomes" id="UP000267798">
    <property type="component" value="Unassembled WGS sequence"/>
</dbReference>
<name>A0A3A6PIQ2_9BACL</name>
<keyword evidence="2" id="KW-1185">Reference proteome</keyword>
<proteinExistence type="predicted"/>
<reference evidence="1 2" key="1">
    <citation type="submission" date="2018-09" db="EMBL/GenBank/DDBJ databases">
        <title>Paenibacillus aracenensis nov. sp. isolated from a cave in southern Spain.</title>
        <authorList>
            <person name="Jurado V."/>
            <person name="Gutierrez-Patricio S."/>
            <person name="Gonzalez-Pimentel J.L."/>
            <person name="Miller A.Z."/>
            <person name="Laiz L."/>
            <person name="Saiz-Jimenez C."/>
        </authorList>
    </citation>
    <scope>NUCLEOTIDE SEQUENCE [LARGE SCALE GENOMIC DNA]</scope>
    <source>
        <strain evidence="1 2">JCM 19203</strain>
    </source>
</reference>
<comment type="caution">
    <text evidence="1">The sequence shown here is derived from an EMBL/GenBank/DDBJ whole genome shotgun (WGS) entry which is preliminary data.</text>
</comment>
<sequence length="60" mass="6756">MILHIKALPYSSMETKGLVVCLAARMTSMKKKALLNLNVDIYSYHSRLKKMDGPLGKCIM</sequence>
<accession>A0A3A6PIQ2</accession>